<dbReference type="Pfam" id="PF07679">
    <property type="entry name" value="I-set"/>
    <property type="match status" value="13"/>
</dbReference>
<dbReference type="InterPro" id="IPR003598">
    <property type="entry name" value="Ig_sub2"/>
</dbReference>
<dbReference type="EMBL" id="CAJOBR010005508">
    <property type="protein sequence ID" value="CAF4820269.1"/>
    <property type="molecule type" value="Genomic_DNA"/>
</dbReference>
<reference evidence="12" key="1">
    <citation type="submission" date="2021-02" db="EMBL/GenBank/DDBJ databases">
        <authorList>
            <person name="Nowell W R."/>
        </authorList>
    </citation>
    <scope>NUCLEOTIDE SEQUENCE</scope>
</reference>
<accession>A0A821QB17</accession>
<evidence type="ECO:0000313" key="12">
    <source>
        <dbReference type="EMBL" id="CAF4820269.1"/>
    </source>
</evidence>
<feature type="domain" description="Ig-like" evidence="11">
    <location>
        <begin position="116"/>
        <end position="205"/>
    </location>
</feature>
<dbReference type="InterPro" id="IPR003599">
    <property type="entry name" value="Ig_sub"/>
</dbReference>
<evidence type="ECO:0000256" key="1">
    <source>
        <dbReference type="ARBA" id="ARBA00004123"/>
    </source>
</evidence>
<evidence type="ECO:0000256" key="6">
    <source>
        <dbReference type="ARBA" id="ARBA00022737"/>
    </source>
</evidence>
<dbReference type="SMART" id="SM00408">
    <property type="entry name" value="IGc2"/>
    <property type="match status" value="12"/>
</dbReference>
<evidence type="ECO:0000259" key="11">
    <source>
        <dbReference type="PROSITE" id="PS50835"/>
    </source>
</evidence>
<evidence type="ECO:0000256" key="2">
    <source>
        <dbReference type="ARBA" id="ARBA00004496"/>
    </source>
</evidence>
<dbReference type="FunFam" id="2.60.40.10:FF:000032">
    <property type="entry name" value="palladin isoform X1"/>
    <property type="match status" value="2"/>
</dbReference>
<dbReference type="CDD" id="cd00096">
    <property type="entry name" value="Ig"/>
    <property type="match status" value="2"/>
</dbReference>
<evidence type="ECO:0000256" key="3">
    <source>
        <dbReference type="ARBA" id="ARBA00006692"/>
    </source>
</evidence>
<evidence type="ECO:0000256" key="10">
    <source>
        <dbReference type="ARBA" id="ARBA00023319"/>
    </source>
</evidence>
<keyword evidence="4" id="KW-0963">Cytoplasm</keyword>
<dbReference type="PANTHER" id="PTHR45080">
    <property type="entry name" value="CONTACTIN 5"/>
    <property type="match status" value="1"/>
</dbReference>
<evidence type="ECO:0000313" key="13">
    <source>
        <dbReference type="Proteomes" id="UP000663848"/>
    </source>
</evidence>
<dbReference type="PANTHER" id="PTHR45080:SF8">
    <property type="entry name" value="IG-LIKE DOMAIN-CONTAINING PROTEIN"/>
    <property type="match status" value="1"/>
</dbReference>
<gene>
    <name evidence="12" type="ORF">QYT958_LOCUS25014</name>
</gene>
<dbReference type="GO" id="GO:0031674">
    <property type="term" value="C:I band"/>
    <property type="evidence" value="ECO:0007669"/>
    <property type="project" value="UniProtKB-ARBA"/>
</dbReference>
<dbReference type="FunFam" id="2.60.40.10:FF:000031">
    <property type="entry name" value="Myosin-binding protein C, slow type"/>
    <property type="match status" value="2"/>
</dbReference>
<dbReference type="FunFam" id="2.60.40.10:FF:000345">
    <property type="entry name" value="Muscle M-line assembly protein unc-89"/>
    <property type="match status" value="2"/>
</dbReference>
<evidence type="ECO:0000256" key="4">
    <source>
        <dbReference type="ARBA" id="ARBA00022490"/>
    </source>
</evidence>
<evidence type="ECO:0000256" key="8">
    <source>
        <dbReference type="ARBA" id="ARBA00023157"/>
    </source>
</evidence>
<feature type="domain" description="Ig-like" evidence="11">
    <location>
        <begin position="21"/>
        <end position="112"/>
    </location>
</feature>
<dbReference type="Proteomes" id="UP000663848">
    <property type="component" value="Unassembled WGS sequence"/>
</dbReference>
<dbReference type="GO" id="GO:0005886">
    <property type="term" value="C:plasma membrane"/>
    <property type="evidence" value="ECO:0007669"/>
    <property type="project" value="TreeGrafter"/>
</dbReference>
<keyword evidence="5" id="KW-0732">Signal</keyword>
<dbReference type="FunFam" id="2.60.40.10:FF:000107">
    <property type="entry name" value="Myosin, light chain kinase a"/>
    <property type="match status" value="1"/>
</dbReference>
<dbReference type="Gene3D" id="2.60.40.10">
    <property type="entry name" value="Immunoglobulins"/>
    <property type="match status" value="13"/>
</dbReference>
<feature type="domain" description="Ig-like" evidence="11">
    <location>
        <begin position="210"/>
        <end position="297"/>
    </location>
</feature>
<feature type="domain" description="Ig-like" evidence="11">
    <location>
        <begin position="401"/>
        <end position="493"/>
    </location>
</feature>
<keyword evidence="10" id="KW-0393">Immunoglobulin domain</keyword>
<comment type="similarity">
    <text evidence="3">Belongs to the protein kinase superfamily. CAMK Ser/Thr protein kinase family.</text>
</comment>
<dbReference type="SMART" id="SM00409">
    <property type="entry name" value="IG"/>
    <property type="match status" value="13"/>
</dbReference>
<feature type="domain" description="Ig-like" evidence="11">
    <location>
        <begin position="693"/>
        <end position="786"/>
    </location>
</feature>
<comment type="caution">
    <text evidence="12">The sequence shown here is derived from an EMBL/GenBank/DDBJ whole genome shotgun (WGS) entry which is preliminary data.</text>
</comment>
<protein>
    <recommendedName>
        <fullName evidence="11">Ig-like domain-containing protein</fullName>
    </recommendedName>
</protein>
<keyword evidence="7" id="KW-0175">Coiled coil</keyword>
<dbReference type="InterPro" id="IPR050958">
    <property type="entry name" value="Cell_Adh-Cytoskel_Orgn"/>
</dbReference>
<comment type="subcellular location">
    <subcellularLocation>
        <location evidence="2">Cytoplasm</location>
    </subcellularLocation>
    <subcellularLocation>
        <location evidence="1">Nucleus</location>
    </subcellularLocation>
</comment>
<keyword evidence="9" id="KW-0539">Nucleus</keyword>
<sequence>VVITNPLGEQESQCKLTVIEPTDIKCDFPEQQTIQVGKPIKLECHVNGRPQPEVTWTKDGKEIKPSDHFEITKNPDGTCSLTIKEATPDDKGIYKVVCKNKLQTREAQTQIQIASPLKFNTTLKDTVAQVGQSITLDVDCEGLPKPTIKWLFNGQEITPSAKYKIESKGSLTRLTIPKADLADTGVYEVVVSNGLETIKAQSKVDVCIKPKVEGKPTDVNVNIGEPAKLQCKISASPTPTIVWLKDGQPLKPSDDVTPHTEPDGTQTLVFKSTQMTDKATYTCQATNVGGTTEVKLNLNVQQIKPTLKSDLIKDVTIQAGETIPLTIQASGTKPKVKWFKNGEEIIETVEETYEIVEEEETYTLLIKNAKPKDSGEYQAVITNDVGQIKTKKIKVQIQKAPELKKKPQSLVTVKEGEPAHFECEFDGNPTPKVTWLRDGKPLTPKDGFEIKTDTTTGKSVLTVHQTTSKHSGPITLRLENPVGAPIEETVQLQVETAPQLLQKPQPTCEAHLNQTASITFKCLSTPKPTIKLYKNEVHMPINGDHYEIVPNPNDMTTYELKIKNVRPDDEGNYRIHIENSLGHIDSNVQVTTVDNVSIKPSSKPNKTDLKQHETLVLEYIIDGKPKPDVVFMKDGKEIKPSAKTQITYDETTKVYRLITTDVGQEDEGIYTVIVKNKLGKQETEPVKINVTAPIVVKTKLPETTDGIFGEQVNLTVEAHGLPQPKVTWLFNGQPIKPTQKHKIEPSKDHPDQITLTVSKLDTTNVGKYTAIIDNGIEKVETTTTLNVHTKPKLESKLEPNMTFNIGEQAQIPIRLSGEHNTVTWYKDSQEIHFDSRIRVVTDEFNSYKLVIDDLRPEDKGVYTIVIKNKGGSIEIKTVINVKEQKPQLLSDLNDSPSANTAKIGEEFFLEIRAQGKPKPKVTWLLNGQELSSQSSDYELIVTEDGFYRIVFHQFHERYLGEYQAVITNSTSTVRTKIIRVIGQQAPVFTQALPKFIQIKTGEKLTIECMAKGHPTPKVTWLRDGKVLSNKDGFDIKVDQTTGHSIFIIPIGTVKHSGKYECKVENQYGTHTVEINIEVLPPPTTQQKLKDFDISRGQDVKLTVTANGTPLPPCIWFHNDKQIYPKPNHIIIIDDGPAHTLQLLDVQLSDAGTYKAVVESISSTTELISQVTVRDVPDESSEPVDIHVSQGGSCTLECQVTGAPLPEVIWTRDDQQIKANEHYQIESSANGNHRLIIKNAQYEHAGRYVANIKQRVRTQFMNFDVIITDRKVSTTTTKINLTGMSQQEQIQQIQSQLFYNQYGWNIILQIVVFIW</sequence>
<keyword evidence="6" id="KW-0677">Repeat</keyword>
<feature type="domain" description="Ig-like" evidence="11">
    <location>
        <begin position="305"/>
        <end position="394"/>
    </location>
</feature>
<dbReference type="InterPro" id="IPR007110">
    <property type="entry name" value="Ig-like_dom"/>
</dbReference>
<evidence type="ECO:0000256" key="9">
    <source>
        <dbReference type="ARBA" id="ARBA00023242"/>
    </source>
</evidence>
<proteinExistence type="inferred from homology"/>
<evidence type="ECO:0000256" key="7">
    <source>
        <dbReference type="ARBA" id="ARBA00023054"/>
    </source>
</evidence>
<name>A0A821QB17_9BILA</name>
<feature type="non-terminal residue" evidence="12">
    <location>
        <position position="1"/>
    </location>
</feature>
<keyword evidence="8" id="KW-1015">Disulfide bond</keyword>
<dbReference type="InterPro" id="IPR013098">
    <property type="entry name" value="Ig_I-set"/>
</dbReference>
<evidence type="ECO:0000256" key="5">
    <source>
        <dbReference type="ARBA" id="ARBA00022729"/>
    </source>
</evidence>
<feature type="domain" description="Ig-like" evidence="11">
    <location>
        <begin position="1176"/>
        <end position="1272"/>
    </location>
</feature>
<dbReference type="GO" id="GO:0007156">
    <property type="term" value="P:homophilic cell adhesion via plasma membrane adhesion molecules"/>
    <property type="evidence" value="ECO:0007669"/>
    <property type="project" value="TreeGrafter"/>
</dbReference>
<dbReference type="PROSITE" id="PS50835">
    <property type="entry name" value="IG_LIKE"/>
    <property type="match status" value="10"/>
</dbReference>
<feature type="domain" description="Ig-like" evidence="11">
    <location>
        <begin position="1081"/>
        <end position="1171"/>
    </location>
</feature>
<dbReference type="InterPro" id="IPR036179">
    <property type="entry name" value="Ig-like_dom_sf"/>
</dbReference>
<dbReference type="SUPFAM" id="SSF48726">
    <property type="entry name" value="Immunoglobulin"/>
    <property type="match status" value="13"/>
</dbReference>
<dbReference type="GO" id="GO:0031672">
    <property type="term" value="C:A band"/>
    <property type="evidence" value="ECO:0007669"/>
    <property type="project" value="UniProtKB-ARBA"/>
</dbReference>
<dbReference type="InterPro" id="IPR013783">
    <property type="entry name" value="Ig-like_fold"/>
</dbReference>
<dbReference type="GO" id="GO:0008092">
    <property type="term" value="F:cytoskeletal protein binding"/>
    <property type="evidence" value="ECO:0007669"/>
    <property type="project" value="UniProtKB-ARBA"/>
</dbReference>
<feature type="domain" description="Ig-like" evidence="11">
    <location>
        <begin position="791"/>
        <end position="880"/>
    </location>
</feature>
<organism evidence="12 13">
    <name type="scientific">Rotaria socialis</name>
    <dbReference type="NCBI Taxonomy" id="392032"/>
    <lineage>
        <taxon>Eukaryota</taxon>
        <taxon>Metazoa</taxon>
        <taxon>Spiralia</taxon>
        <taxon>Gnathifera</taxon>
        <taxon>Rotifera</taxon>
        <taxon>Eurotatoria</taxon>
        <taxon>Bdelloidea</taxon>
        <taxon>Philodinida</taxon>
        <taxon>Philodinidae</taxon>
        <taxon>Rotaria</taxon>
    </lineage>
</organism>
<dbReference type="GO" id="GO:0005634">
    <property type="term" value="C:nucleus"/>
    <property type="evidence" value="ECO:0007669"/>
    <property type="project" value="UniProtKB-SubCell"/>
</dbReference>
<feature type="domain" description="Ig-like" evidence="11">
    <location>
        <begin position="986"/>
        <end position="1077"/>
    </location>
</feature>